<name>X5MKW4_9HYPH</name>
<reference evidence="2 3" key="1">
    <citation type="journal article" date="2014" name="Front. Genet.">
        <title>Genome and metabolic network of "Candidatus Phaeomarinobacter ectocarpi" Ec32, a new candidate genus of Alphaproteobacteria frequently associated with brown algae.</title>
        <authorList>
            <person name="Dittami S.M."/>
            <person name="Barbeyron T."/>
            <person name="Boyen C."/>
            <person name="Cambefort J."/>
            <person name="Collet G."/>
            <person name="Delage L."/>
            <person name="Gobet A."/>
            <person name="Groisillier A."/>
            <person name="Leblanc C."/>
            <person name="Michel G."/>
            <person name="Scornet D."/>
            <person name="Siegel A."/>
            <person name="Tapia J.E."/>
            <person name="Tonon T."/>
        </authorList>
    </citation>
    <scope>NUCLEOTIDE SEQUENCE [LARGE SCALE GENOMIC DNA]</scope>
    <source>
        <strain evidence="2 3">Ec32</strain>
    </source>
</reference>
<gene>
    <name evidence="2" type="ORF">BN1012_Phect726</name>
</gene>
<proteinExistence type="predicted"/>
<protein>
    <recommendedName>
        <fullName evidence="4">DUF465 domain-containing protein</fullName>
    </recommendedName>
</protein>
<evidence type="ECO:0000313" key="3">
    <source>
        <dbReference type="Proteomes" id="UP000032160"/>
    </source>
</evidence>
<accession>X5MKW4</accession>
<dbReference type="InterPro" id="IPR038444">
    <property type="entry name" value="DUF465_sf"/>
</dbReference>
<organism evidence="2 3">
    <name type="scientific">Candidatus Phaeomarinibacter ectocarpi</name>
    <dbReference type="NCBI Taxonomy" id="1458461"/>
    <lineage>
        <taxon>Bacteria</taxon>
        <taxon>Pseudomonadati</taxon>
        <taxon>Pseudomonadota</taxon>
        <taxon>Alphaproteobacteria</taxon>
        <taxon>Hyphomicrobiales</taxon>
        <taxon>Parvibaculaceae</taxon>
        <taxon>Candidatus Phaeomarinibacter</taxon>
    </lineage>
</organism>
<keyword evidence="3" id="KW-1185">Reference proteome</keyword>
<dbReference type="InterPro" id="IPR007420">
    <property type="entry name" value="DUF465"/>
</dbReference>
<sequence>MSLSVHLNELHERHRLLETEIEREQLSPASDDLVISELKKKKLLLKEEIERLSLELDTAA</sequence>
<dbReference type="Gene3D" id="6.10.280.50">
    <property type="match status" value="1"/>
</dbReference>
<evidence type="ECO:0008006" key="4">
    <source>
        <dbReference type="Google" id="ProtNLM"/>
    </source>
</evidence>
<dbReference type="EMBL" id="HG966617">
    <property type="protein sequence ID" value="CDO58940.1"/>
    <property type="molecule type" value="Genomic_DNA"/>
</dbReference>
<dbReference type="HOGENOM" id="CLU_175516_2_1_5"/>
<evidence type="ECO:0000313" key="2">
    <source>
        <dbReference type="EMBL" id="CDO58940.1"/>
    </source>
</evidence>
<dbReference type="Proteomes" id="UP000032160">
    <property type="component" value="Chromosome I"/>
</dbReference>
<keyword evidence="1" id="KW-0175">Coiled coil</keyword>
<dbReference type="STRING" id="1458461.BN1012_Phect726"/>
<feature type="coiled-coil region" evidence="1">
    <location>
        <begin position="7"/>
        <end position="55"/>
    </location>
</feature>
<evidence type="ECO:0000256" key="1">
    <source>
        <dbReference type="SAM" id="Coils"/>
    </source>
</evidence>
<dbReference type="AlphaFoldDB" id="X5MKW4"/>
<dbReference type="KEGG" id="pect:BN1012_Phect726"/>
<dbReference type="Pfam" id="PF04325">
    <property type="entry name" value="DUF465"/>
    <property type="match status" value="1"/>
</dbReference>